<dbReference type="Pfam" id="PF00392">
    <property type="entry name" value="GntR"/>
    <property type="match status" value="1"/>
</dbReference>
<dbReference type="Gene3D" id="1.10.10.10">
    <property type="entry name" value="Winged helix-like DNA-binding domain superfamily/Winged helix DNA-binding domain"/>
    <property type="match status" value="1"/>
</dbReference>
<keyword evidence="2" id="KW-0238">DNA-binding</keyword>
<organism evidence="6 7">
    <name type="scientific">Streptomyces roseirectus</name>
    <dbReference type="NCBI Taxonomy" id="2768066"/>
    <lineage>
        <taxon>Bacteria</taxon>
        <taxon>Bacillati</taxon>
        <taxon>Actinomycetota</taxon>
        <taxon>Actinomycetes</taxon>
        <taxon>Kitasatosporales</taxon>
        <taxon>Streptomycetaceae</taxon>
        <taxon>Streptomyces</taxon>
    </lineage>
</organism>
<dbReference type="InterPro" id="IPR036390">
    <property type="entry name" value="WH_DNA-bd_sf"/>
</dbReference>
<protein>
    <submittedName>
        <fullName evidence="6">GntR family transcriptional regulator</fullName>
    </submittedName>
</protein>
<dbReference type="Proteomes" id="UP000516052">
    <property type="component" value="Chromosome"/>
</dbReference>
<accession>A0A7H0IGE1</accession>
<evidence type="ECO:0000256" key="4">
    <source>
        <dbReference type="SAM" id="MobiDB-lite"/>
    </source>
</evidence>
<keyword evidence="3" id="KW-0804">Transcription</keyword>
<evidence type="ECO:0000313" key="6">
    <source>
        <dbReference type="EMBL" id="QNP71857.1"/>
    </source>
</evidence>
<dbReference type="CDD" id="cd07377">
    <property type="entry name" value="WHTH_GntR"/>
    <property type="match status" value="1"/>
</dbReference>
<dbReference type="SUPFAM" id="SSF46785">
    <property type="entry name" value="Winged helix' DNA-binding domain"/>
    <property type="match status" value="1"/>
</dbReference>
<evidence type="ECO:0000256" key="3">
    <source>
        <dbReference type="ARBA" id="ARBA00023163"/>
    </source>
</evidence>
<dbReference type="EMBL" id="CP060828">
    <property type="protein sequence ID" value="QNP71857.1"/>
    <property type="molecule type" value="Genomic_DNA"/>
</dbReference>
<proteinExistence type="predicted"/>
<dbReference type="AlphaFoldDB" id="A0A7H0IGE1"/>
<name>A0A7H0IGE1_9ACTN</name>
<evidence type="ECO:0000256" key="1">
    <source>
        <dbReference type="ARBA" id="ARBA00023015"/>
    </source>
</evidence>
<reference evidence="6 7" key="1">
    <citation type="submission" date="2020-08" db="EMBL/GenBank/DDBJ databases">
        <title>A novel species.</title>
        <authorList>
            <person name="Gao J."/>
        </authorList>
    </citation>
    <scope>NUCLEOTIDE SEQUENCE [LARGE SCALE GENOMIC DNA]</scope>
    <source>
        <strain evidence="6 7">CRXT-G-22</strain>
    </source>
</reference>
<dbReference type="PANTHER" id="PTHR38445:SF7">
    <property type="entry name" value="GNTR-FAMILY TRANSCRIPTIONAL REGULATOR"/>
    <property type="match status" value="1"/>
</dbReference>
<dbReference type="InterPro" id="IPR000524">
    <property type="entry name" value="Tscrpt_reg_HTH_GntR"/>
</dbReference>
<feature type="region of interest" description="Disordered" evidence="4">
    <location>
        <begin position="134"/>
        <end position="193"/>
    </location>
</feature>
<keyword evidence="7" id="KW-1185">Reference proteome</keyword>
<dbReference type="SMART" id="SM00345">
    <property type="entry name" value="HTH_GNTR"/>
    <property type="match status" value="1"/>
</dbReference>
<dbReference type="InterPro" id="IPR036388">
    <property type="entry name" value="WH-like_DNA-bd_sf"/>
</dbReference>
<evidence type="ECO:0000313" key="7">
    <source>
        <dbReference type="Proteomes" id="UP000516052"/>
    </source>
</evidence>
<dbReference type="PANTHER" id="PTHR38445">
    <property type="entry name" value="HTH-TYPE TRANSCRIPTIONAL REPRESSOR YTRA"/>
    <property type="match status" value="1"/>
</dbReference>
<evidence type="ECO:0000256" key="2">
    <source>
        <dbReference type="ARBA" id="ARBA00023125"/>
    </source>
</evidence>
<keyword evidence="1" id="KW-0805">Transcription regulation</keyword>
<gene>
    <name evidence="6" type="ORF">IAG44_22200</name>
</gene>
<feature type="compositionally biased region" description="Low complexity" evidence="4">
    <location>
        <begin position="169"/>
        <end position="186"/>
    </location>
</feature>
<evidence type="ECO:0000259" key="5">
    <source>
        <dbReference type="PROSITE" id="PS50949"/>
    </source>
</evidence>
<dbReference type="GO" id="GO:0003700">
    <property type="term" value="F:DNA-binding transcription factor activity"/>
    <property type="evidence" value="ECO:0007669"/>
    <property type="project" value="InterPro"/>
</dbReference>
<feature type="domain" description="HTH gntR-type" evidence="5">
    <location>
        <begin position="15"/>
        <end position="83"/>
    </location>
</feature>
<dbReference type="PROSITE" id="PS50949">
    <property type="entry name" value="HTH_GNTR"/>
    <property type="match status" value="1"/>
</dbReference>
<dbReference type="GO" id="GO:0003677">
    <property type="term" value="F:DNA binding"/>
    <property type="evidence" value="ECO:0007669"/>
    <property type="project" value="UniProtKB-KW"/>
</dbReference>
<sequence>MEPVVEYRIDRHSGVATYVQIVQQTKQALRLGLLRPGDRLPTAREVVEAAAINPNTVLKAYRELEREGLVEARRGLGTFVRRTLGTAPADDSPLRRELHGWADRARDAGLDRDDVAALFTAVLDEHFPTTAEEISRIGHAGTEPIGHPDPMKRTEAPEQAEPPPSSLYAPSETSEPPTTRRPATTPIREENRP</sequence>
<dbReference type="KEGG" id="sroi:IAG44_22200"/>